<evidence type="ECO:0000256" key="6">
    <source>
        <dbReference type="ARBA" id="ARBA00022676"/>
    </source>
</evidence>
<dbReference type="EMBL" id="JAWXXX010000001">
    <property type="protein sequence ID" value="MDX5894277.1"/>
    <property type="molecule type" value="Genomic_DNA"/>
</dbReference>
<dbReference type="EC" id="2.4.2.9" evidence="4 13"/>
<dbReference type="NCBIfam" id="TIGR01091">
    <property type="entry name" value="upp"/>
    <property type="match status" value="1"/>
</dbReference>
<comment type="cofactor">
    <cofactor evidence="1">
        <name>Mg(2+)</name>
        <dbReference type="ChEBI" id="CHEBI:18420"/>
    </cofactor>
</comment>
<keyword evidence="17" id="KW-1185">Reference proteome</keyword>
<comment type="function">
    <text evidence="11">Catalyzes the conversion of uracil and 5-phospho-alpha-D-ribose 1-diphosphate (PRPP) to UMP and diphosphate.</text>
</comment>
<dbReference type="InterPro" id="IPR050054">
    <property type="entry name" value="UPRTase/APRTase"/>
</dbReference>
<comment type="catalytic activity">
    <reaction evidence="10">
        <text>UMP + diphosphate = 5-phospho-alpha-D-ribose 1-diphosphate + uracil</text>
        <dbReference type="Rhea" id="RHEA:13017"/>
        <dbReference type="ChEBI" id="CHEBI:17568"/>
        <dbReference type="ChEBI" id="CHEBI:33019"/>
        <dbReference type="ChEBI" id="CHEBI:57865"/>
        <dbReference type="ChEBI" id="CHEBI:58017"/>
        <dbReference type="EC" id="2.4.2.9"/>
    </reaction>
</comment>
<feature type="domain" description="Phosphoribosyltransferase" evidence="14">
    <location>
        <begin position="17"/>
        <end position="217"/>
    </location>
</feature>
<dbReference type="UniPathway" id="UPA00574">
    <property type="reaction ID" value="UER00636"/>
</dbReference>
<evidence type="ECO:0000256" key="1">
    <source>
        <dbReference type="ARBA" id="ARBA00001946"/>
    </source>
</evidence>
<evidence type="ECO:0000313" key="17">
    <source>
        <dbReference type="Proteomes" id="UP000025229"/>
    </source>
</evidence>
<evidence type="ECO:0000256" key="10">
    <source>
        <dbReference type="ARBA" id="ARBA00052919"/>
    </source>
</evidence>
<evidence type="ECO:0000256" key="13">
    <source>
        <dbReference type="NCBIfam" id="TIGR01091"/>
    </source>
</evidence>
<dbReference type="InterPro" id="IPR029057">
    <property type="entry name" value="PRTase-like"/>
</dbReference>
<dbReference type="NCBIfam" id="NF001097">
    <property type="entry name" value="PRK00129.1"/>
    <property type="match status" value="1"/>
</dbReference>
<evidence type="ECO:0000256" key="8">
    <source>
        <dbReference type="ARBA" id="ARBA00022741"/>
    </source>
</evidence>
<evidence type="ECO:0000256" key="11">
    <source>
        <dbReference type="ARBA" id="ARBA00056901"/>
    </source>
</evidence>
<dbReference type="OrthoDB" id="9781675at2"/>
<dbReference type="Gene3D" id="3.40.50.2020">
    <property type="match status" value="1"/>
</dbReference>
<dbReference type="GO" id="GO:0004845">
    <property type="term" value="F:uracil phosphoribosyltransferase activity"/>
    <property type="evidence" value="ECO:0007669"/>
    <property type="project" value="UniProtKB-UniRule"/>
</dbReference>
<dbReference type="PANTHER" id="PTHR32315">
    <property type="entry name" value="ADENINE PHOSPHORIBOSYLTRANSFERASE"/>
    <property type="match status" value="1"/>
</dbReference>
<dbReference type="PANTHER" id="PTHR32315:SF4">
    <property type="entry name" value="URACIL PHOSPHORIBOSYLTRANSFERASE, CHLOROPLASTIC"/>
    <property type="match status" value="1"/>
</dbReference>
<sequence>MVEGSEKGGFPKNFHLVDDPLSRHKLAVLRDERTPTPEFRQAMKELALILVAAATRRMPTREVRINTPLVGTTVEAIAAPVCLVPVLRAGLGMLDGALALLPKATVGFMGLQRDEETAQPVEYYVNLPKDLPNYSVVVLDPMLATGGSLSATLTKLKEEGAGWVSCIHAVSAGPGVERVCAEHPDVHFYSAALDPELDENSFIVPGLGDAGDRLYGTL</sequence>
<dbReference type="eggNOG" id="COG0035">
    <property type="taxonomic scope" value="Bacteria"/>
</dbReference>
<evidence type="ECO:0000256" key="7">
    <source>
        <dbReference type="ARBA" id="ARBA00022679"/>
    </source>
</evidence>
<dbReference type="EMBL" id="CP007514">
    <property type="protein sequence ID" value="AHY46872.1"/>
    <property type="molecule type" value="Genomic_DNA"/>
</dbReference>
<evidence type="ECO:0000256" key="12">
    <source>
        <dbReference type="ARBA" id="ARBA00072146"/>
    </source>
</evidence>
<name>A0A023X325_RUBRA</name>
<dbReference type="FunFam" id="3.40.50.2020:FF:000003">
    <property type="entry name" value="Uracil phosphoribosyltransferase"/>
    <property type="match status" value="1"/>
</dbReference>
<evidence type="ECO:0000256" key="5">
    <source>
        <dbReference type="ARBA" id="ARBA00022533"/>
    </source>
</evidence>
<dbReference type="InterPro" id="IPR000836">
    <property type="entry name" value="PRTase_dom"/>
</dbReference>
<evidence type="ECO:0000256" key="9">
    <source>
        <dbReference type="ARBA" id="ARBA00023134"/>
    </source>
</evidence>
<proteinExistence type="inferred from homology"/>
<protein>
    <recommendedName>
        <fullName evidence="12 13">Uracil phosphoribosyltransferase</fullName>
        <ecNumber evidence="4 13">2.4.2.9</ecNumber>
    </recommendedName>
</protein>
<reference evidence="16" key="2">
    <citation type="submission" date="2023-11" db="EMBL/GenBank/DDBJ databases">
        <title>MicrobeMod: A computational toolkit for identifying prokaryotic methylation and restriction-modification with nanopore sequencing.</title>
        <authorList>
            <person name="Crits-Christoph A."/>
            <person name="Kang S.C."/>
            <person name="Lee H."/>
            <person name="Ostrov N."/>
        </authorList>
    </citation>
    <scope>NUCLEOTIDE SEQUENCE</scope>
    <source>
        <strain evidence="16">ATCC 51242</strain>
    </source>
</reference>
<keyword evidence="9" id="KW-0342">GTP-binding</keyword>
<keyword evidence="6 15" id="KW-0328">Glycosyltransferase</keyword>
<dbReference type="Proteomes" id="UP001281130">
    <property type="component" value="Unassembled WGS sequence"/>
</dbReference>
<dbReference type="GO" id="GO:0006223">
    <property type="term" value="P:uracil salvage"/>
    <property type="evidence" value="ECO:0007669"/>
    <property type="project" value="InterPro"/>
</dbReference>
<evidence type="ECO:0000256" key="3">
    <source>
        <dbReference type="ARBA" id="ARBA00009516"/>
    </source>
</evidence>
<comment type="pathway">
    <text evidence="2">Pyrimidine metabolism; UMP biosynthesis via salvage pathway; UMP from uracil: step 1/1.</text>
</comment>
<dbReference type="SUPFAM" id="SSF53271">
    <property type="entry name" value="PRTase-like"/>
    <property type="match status" value="1"/>
</dbReference>
<dbReference type="RefSeq" id="WP_038681826.1">
    <property type="nucleotide sequence ID" value="NZ_CP007514.1"/>
</dbReference>
<keyword evidence="5" id="KW-0021">Allosteric enzyme</keyword>
<dbReference type="GO" id="GO:0044206">
    <property type="term" value="P:UMP salvage"/>
    <property type="evidence" value="ECO:0007669"/>
    <property type="project" value="UniProtKB-UniPathway"/>
</dbReference>
<accession>A0A023X325</accession>
<keyword evidence="7 15" id="KW-0808">Transferase</keyword>
<dbReference type="STRING" id="42256.RradSPS_1589"/>
<dbReference type="HOGENOM" id="CLU_067096_2_2_11"/>
<organism evidence="15 17">
    <name type="scientific">Rubrobacter radiotolerans</name>
    <name type="common">Arthrobacter radiotolerans</name>
    <dbReference type="NCBI Taxonomy" id="42256"/>
    <lineage>
        <taxon>Bacteria</taxon>
        <taxon>Bacillati</taxon>
        <taxon>Actinomycetota</taxon>
        <taxon>Rubrobacteria</taxon>
        <taxon>Rubrobacterales</taxon>
        <taxon>Rubrobacteraceae</taxon>
        <taxon>Rubrobacter</taxon>
    </lineage>
</organism>
<comment type="similarity">
    <text evidence="3">Belongs to the UPRTase family.</text>
</comment>
<dbReference type="AlphaFoldDB" id="A0A023X325"/>
<reference evidence="15 17" key="1">
    <citation type="submission" date="2014-03" db="EMBL/GenBank/DDBJ databases">
        <title>Complete genome sequence of the Radio-Resistant Rubrobacter radiotolerans RSPS-4.</title>
        <authorList>
            <person name="Egas C.C."/>
            <person name="Barroso C.C."/>
            <person name="Froufe H.J.C."/>
            <person name="Pacheco J.J."/>
            <person name="Albuquerque L.L."/>
            <person name="da Costa M.M.S."/>
        </authorList>
    </citation>
    <scope>NUCLEOTIDE SEQUENCE [LARGE SCALE GENOMIC DNA]</scope>
    <source>
        <strain evidence="15 17">RSPS-4</strain>
    </source>
</reference>
<dbReference type="InterPro" id="IPR005765">
    <property type="entry name" value="UPRT"/>
</dbReference>
<dbReference type="Pfam" id="PF14681">
    <property type="entry name" value="UPRTase"/>
    <property type="match status" value="1"/>
</dbReference>
<evidence type="ECO:0000259" key="14">
    <source>
        <dbReference type="Pfam" id="PF14681"/>
    </source>
</evidence>
<evidence type="ECO:0000256" key="4">
    <source>
        <dbReference type="ARBA" id="ARBA00011894"/>
    </source>
</evidence>
<dbReference type="GO" id="GO:0005737">
    <property type="term" value="C:cytoplasm"/>
    <property type="evidence" value="ECO:0007669"/>
    <property type="project" value="UniProtKB-ARBA"/>
</dbReference>
<evidence type="ECO:0000313" key="15">
    <source>
        <dbReference type="EMBL" id="AHY46872.1"/>
    </source>
</evidence>
<evidence type="ECO:0000256" key="2">
    <source>
        <dbReference type="ARBA" id="ARBA00005180"/>
    </source>
</evidence>
<gene>
    <name evidence="16" type="primary">upp</name>
    <name evidence="15" type="ORF">RradSPS_1589</name>
    <name evidence="16" type="ORF">SIL72_09600</name>
</gene>
<dbReference type="GO" id="GO:0005525">
    <property type="term" value="F:GTP binding"/>
    <property type="evidence" value="ECO:0007669"/>
    <property type="project" value="UniProtKB-KW"/>
</dbReference>
<keyword evidence="8" id="KW-0547">Nucleotide-binding</keyword>
<evidence type="ECO:0000313" key="16">
    <source>
        <dbReference type="EMBL" id="MDX5894277.1"/>
    </source>
</evidence>
<dbReference type="PATRIC" id="fig|42256.3.peg.1608"/>
<dbReference type="KEGG" id="rrd:RradSPS_1589"/>
<dbReference type="CDD" id="cd06223">
    <property type="entry name" value="PRTases_typeI"/>
    <property type="match status" value="1"/>
</dbReference>
<dbReference type="Proteomes" id="UP000025229">
    <property type="component" value="Chromosome"/>
</dbReference>